<dbReference type="InterPro" id="IPR012677">
    <property type="entry name" value="Nucleotide-bd_a/b_plait_sf"/>
</dbReference>
<evidence type="ECO:0000259" key="5">
    <source>
        <dbReference type="PROSITE" id="PS50102"/>
    </source>
</evidence>
<evidence type="ECO:0000313" key="7">
    <source>
        <dbReference type="Proteomes" id="UP001634394"/>
    </source>
</evidence>
<proteinExistence type="predicted"/>
<keyword evidence="1" id="KW-0677">Repeat</keyword>
<comment type="caution">
    <text evidence="6">The sequence shown here is derived from an EMBL/GenBank/DDBJ whole genome shotgun (WGS) entry which is preliminary data.</text>
</comment>
<accession>A0ABD3XUY5</accession>
<evidence type="ECO:0000256" key="1">
    <source>
        <dbReference type="ARBA" id="ARBA00022737"/>
    </source>
</evidence>
<feature type="compositionally biased region" description="Basic and acidic residues" evidence="4">
    <location>
        <begin position="96"/>
        <end position="110"/>
    </location>
</feature>
<dbReference type="InterPro" id="IPR035979">
    <property type="entry name" value="RBD_domain_sf"/>
</dbReference>
<keyword evidence="2 3" id="KW-0694">RNA-binding</keyword>
<reference evidence="6 7" key="1">
    <citation type="submission" date="2024-11" db="EMBL/GenBank/DDBJ databases">
        <title>Chromosome-level genome assembly of the freshwater bivalve Anodonta woodiana.</title>
        <authorList>
            <person name="Chen X."/>
        </authorList>
    </citation>
    <scope>NUCLEOTIDE SEQUENCE [LARGE SCALE GENOMIC DNA]</scope>
    <source>
        <strain evidence="6">MN2024</strain>
        <tissue evidence="6">Gills</tissue>
    </source>
</reference>
<evidence type="ECO:0000256" key="4">
    <source>
        <dbReference type="SAM" id="MobiDB-lite"/>
    </source>
</evidence>
<dbReference type="GO" id="GO:0003723">
    <property type="term" value="F:RNA binding"/>
    <property type="evidence" value="ECO:0007669"/>
    <property type="project" value="UniProtKB-UniRule"/>
</dbReference>
<dbReference type="EMBL" id="JBJQND010000001">
    <property type="protein sequence ID" value="KAL3888907.1"/>
    <property type="molecule type" value="Genomic_DNA"/>
</dbReference>
<feature type="region of interest" description="Disordered" evidence="4">
    <location>
        <begin position="78"/>
        <end position="111"/>
    </location>
</feature>
<feature type="non-terminal residue" evidence="6">
    <location>
        <position position="1"/>
    </location>
</feature>
<dbReference type="PROSITE" id="PS50102">
    <property type="entry name" value="RRM"/>
    <property type="match status" value="1"/>
</dbReference>
<sequence length="131" mass="14599">KSKVLFVRNLSYSVTDEKLMDTFEGAVSARIPTFPDTGKPKGFAFIVFETAEAALEAYDKCQGQDLEGREMKVEFALEKGNRGRSPGGGNFGGGNWDRDGRGGRGGDRGFRDKRKSFVNWFSQKQKCKARF</sequence>
<dbReference type="PANTHER" id="PTHR23236:SF119">
    <property type="entry name" value="NUCLEAR RNA-BINDING PROTEIN SART-3"/>
    <property type="match status" value="1"/>
</dbReference>
<dbReference type="SMART" id="SM00360">
    <property type="entry name" value="RRM"/>
    <property type="match status" value="1"/>
</dbReference>
<keyword evidence="7" id="KW-1185">Reference proteome</keyword>
<evidence type="ECO:0000256" key="2">
    <source>
        <dbReference type="ARBA" id="ARBA00022884"/>
    </source>
</evidence>
<name>A0ABD3XUY5_SINWO</name>
<feature type="domain" description="RRM" evidence="5">
    <location>
        <begin position="3"/>
        <end position="78"/>
    </location>
</feature>
<dbReference type="Proteomes" id="UP001634394">
    <property type="component" value="Unassembled WGS sequence"/>
</dbReference>
<evidence type="ECO:0000313" key="6">
    <source>
        <dbReference type="EMBL" id="KAL3888907.1"/>
    </source>
</evidence>
<dbReference type="Gene3D" id="3.30.70.330">
    <property type="match status" value="1"/>
</dbReference>
<dbReference type="InterPro" id="IPR000504">
    <property type="entry name" value="RRM_dom"/>
</dbReference>
<dbReference type="PANTHER" id="PTHR23236">
    <property type="entry name" value="EUKARYOTIC TRANSLATION INITIATION FACTOR 4B/4H"/>
    <property type="match status" value="1"/>
</dbReference>
<dbReference type="SUPFAM" id="SSF54928">
    <property type="entry name" value="RNA-binding domain, RBD"/>
    <property type="match status" value="1"/>
</dbReference>
<gene>
    <name evidence="6" type="ORF">ACJMK2_001267</name>
</gene>
<protein>
    <recommendedName>
        <fullName evidence="5">RRM domain-containing protein</fullName>
    </recommendedName>
</protein>
<dbReference type="Pfam" id="PF00076">
    <property type="entry name" value="RRM_1"/>
    <property type="match status" value="1"/>
</dbReference>
<feature type="compositionally biased region" description="Gly residues" evidence="4">
    <location>
        <begin position="85"/>
        <end position="95"/>
    </location>
</feature>
<evidence type="ECO:0000256" key="3">
    <source>
        <dbReference type="PROSITE-ProRule" id="PRU00176"/>
    </source>
</evidence>
<dbReference type="AlphaFoldDB" id="A0ABD3XUY5"/>
<organism evidence="6 7">
    <name type="scientific">Sinanodonta woodiana</name>
    <name type="common">Chinese pond mussel</name>
    <name type="synonym">Anodonta woodiana</name>
    <dbReference type="NCBI Taxonomy" id="1069815"/>
    <lineage>
        <taxon>Eukaryota</taxon>
        <taxon>Metazoa</taxon>
        <taxon>Spiralia</taxon>
        <taxon>Lophotrochozoa</taxon>
        <taxon>Mollusca</taxon>
        <taxon>Bivalvia</taxon>
        <taxon>Autobranchia</taxon>
        <taxon>Heteroconchia</taxon>
        <taxon>Palaeoheterodonta</taxon>
        <taxon>Unionida</taxon>
        <taxon>Unionoidea</taxon>
        <taxon>Unionidae</taxon>
        <taxon>Unioninae</taxon>
        <taxon>Sinanodonta</taxon>
    </lineage>
</organism>